<dbReference type="EMBL" id="JARJJS010000001">
    <property type="protein sequence ID" value="MDF4023564.1"/>
    <property type="molecule type" value="Genomic_DNA"/>
</dbReference>
<evidence type="ECO:0000256" key="8">
    <source>
        <dbReference type="ARBA" id="ARBA00023002"/>
    </source>
</evidence>
<dbReference type="NCBIfam" id="TIGR03074">
    <property type="entry name" value="PQQ_membr_DH"/>
    <property type="match status" value="1"/>
</dbReference>
<dbReference type="InterPro" id="IPR002372">
    <property type="entry name" value="PQQ_rpt_dom"/>
</dbReference>
<evidence type="ECO:0000256" key="1">
    <source>
        <dbReference type="ARBA" id="ARBA00001931"/>
    </source>
</evidence>
<keyword evidence="7 10" id="KW-1133">Transmembrane helix</keyword>
<keyword evidence="8 12" id="KW-0560">Oxidoreductase</keyword>
<evidence type="ECO:0000256" key="10">
    <source>
        <dbReference type="SAM" id="Phobius"/>
    </source>
</evidence>
<dbReference type="Gene3D" id="2.140.10.10">
    <property type="entry name" value="Quinoprotein alcohol dehydrogenase-like superfamily"/>
    <property type="match status" value="1"/>
</dbReference>
<dbReference type="InterPro" id="IPR001479">
    <property type="entry name" value="Quinoprotein_DH_CS"/>
</dbReference>
<keyword evidence="4" id="KW-1003">Cell membrane</keyword>
<dbReference type="InterPro" id="IPR011047">
    <property type="entry name" value="Quinoprotein_ADH-like_sf"/>
</dbReference>
<evidence type="ECO:0000256" key="4">
    <source>
        <dbReference type="ARBA" id="ARBA00022475"/>
    </source>
</evidence>
<keyword evidence="5 10" id="KW-0812">Transmembrane</keyword>
<dbReference type="Proteomes" id="UP001528850">
    <property type="component" value="Unassembled WGS sequence"/>
</dbReference>
<dbReference type="SMART" id="SM00564">
    <property type="entry name" value="PQQ"/>
    <property type="match status" value="4"/>
</dbReference>
<feature type="transmembrane region" description="Helical" evidence="10">
    <location>
        <begin position="63"/>
        <end position="79"/>
    </location>
</feature>
<name>A0ABT6B6G7_9GAMM</name>
<dbReference type="PROSITE" id="PS00363">
    <property type="entry name" value="BACTERIAL_PQQ_1"/>
    <property type="match status" value="1"/>
</dbReference>
<evidence type="ECO:0000313" key="13">
    <source>
        <dbReference type="Proteomes" id="UP001528850"/>
    </source>
</evidence>
<feature type="transmembrane region" description="Helical" evidence="10">
    <location>
        <begin position="119"/>
        <end position="140"/>
    </location>
</feature>
<feature type="domain" description="Pyrrolo-quinoline quinone repeat" evidence="11">
    <location>
        <begin position="164"/>
        <end position="770"/>
    </location>
</feature>
<feature type="transmembrane region" description="Helical" evidence="10">
    <location>
        <begin position="91"/>
        <end position="107"/>
    </location>
</feature>
<evidence type="ECO:0000259" key="11">
    <source>
        <dbReference type="Pfam" id="PF01011"/>
    </source>
</evidence>
<feature type="transmembrane region" description="Helical" evidence="10">
    <location>
        <begin position="12"/>
        <end position="33"/>
    </location>
</feature>
<evidence type="ECO:0000256" key="3">
    <source>
        <dbReference type="ARBA" id="ARBA00008156"/>
    </source>
</evidence>
<comment type="caution">
    <text evidence="12">The sequence shown here is derived from an EMBL/GenBank/DDBJ whole genome shotgun (WGS) entry which is preliminary data.</text>
</comment>
<evidence type="ECO:0000256" key="7">
    <source>
        <dbReference type="ARBA" id="ARBA00022989"/>
    </source>
</evidence>
<dbReference type="GO" id="GO:0016491">
    <property type="term" value="F:oxidoreductase activity"/>
    <property type="evidence" value="ECO:0007669"/>
    <property type="project" value="UniProtKB-KW"/>
</dbReference>
<dbReference type="PANTHER" id="PTHR32303:SF4">
    <property type="entry name" value="QUINOPROTEIN GLUCOSE DEHYDROGENASE"/>
    <property type="match status" value="1"/>
</dbReference>
<comment type="subcellular location">
    <subcellularLocation>
        <location evidence="2">Cell membrane</location>
        <topology evidence="2">Multi-pass membrane protein</topology>
    </subcellularLocation>
</comment>
<evidence type="ECO:0000256" key="5">
    <source>
        <dbReference type="ARBA" id="ARBA00022692"/>
    </source>
</evidence>
<reference evidence="12 13" key="1">
    <citation type="journal article" date="2024" name="Curr. Microbiol.">
        <title>Luteibacter sahnii sp. nov., A Novel Yellow-Colored Xanthomonadin Pigment Producing Probiotic Bacterium from Healthy Rice Seed Microbiome.</title>
        <authorList>
            <person name="Jaiswal G."/>
            <person name="Rana R."/>
            <person name="Nayak P.K."/>
            <person name="Chouhan R."/>
            <person name="Gandhi S.G."/>
            <person name="Patel H.K."/>
            <person name="Patil P.B."/>
        </authorList>
    </citation>
    <scope>NUCLEOTIDE SEQUENCE [LARGE SCALE GENOMIC DNA]</scope>
    <source>
        <strain evidence="12 13">PPL201</strain>
    </source>
</reference>
<evidence type="ECO:0000313" key="12">
    <source>
        <dbReference type="EMBL" id="MDF4023564.1"/>
    </source>
</evidence>
<keyword evidence="13" id="KW-1185">Reference proteome</keyword>
<gene>
    <name evidence="12" type="ORF">P3W24_01060</name>
</gene>
<protein>
    <submittedName>
        <fullName evidence="12">Membrane-bound PQQ-dependent dehydrogenase, glucose/quinate/shikimate family</fullName>
        <ecNumber evidence="12">1.1.-.-</ecNumber>
    </submittedName>
</protein>
<dbReference type="InterPro" id="IPR018391">
    <property type="entry name" value="PQQ_b-propeller_rpt"/>
</dbReference>
<dbReference type="CDD" id="cd10280">
    <property type="entry name" value="PQQ_mGDH"/>
    <property type="match status" value="1"/>
</dbReference>
<comment type="similarity">
    <text evidence="3">Belongs to the bacterial PQQ dehydrogenase family.</text>
</comment>
<accession>A0ABT6B6G7</accession>
<evidence type="ECO:0000256" key="6">
    <source>
        <dbReference type="ARBA" id="ARBA00022891"/>
    </source>
</evidence>
<dbReference type="EC" id="1.1.-.-" evidence="12"/>
<keyword evidence="9 10" id="KW-0472">Membrane</keyword>
<sequence>MSTIIPSRRPPRITAAAIALLGLALAAGGAWLVALGGSFYYLVAGAAVCLTGVLLWRGSGRALWLYAVTLLGTVAWALYEVGFNGWSLEPRLFVPMVLGIYLLMPWVRRRLTPERAGAIAVVVALLACVGVGVAGFMHPVGVQGEAAQRNLPDGVDRSVADGDWAFYGRTPKGDRFSPLDQINVDNVRNLKLAWTARTGDTMRPGEDKGGTDAGHEFNFEDTPIKVGDTLYVCTGHSWVVALDAATGKTRWTFDPKAKTDADVYLACRGVAYYEAPAGTATDCPRRILAPVLDARLMALNADTGKPCDDFGEHGFISLTQYLGHVPAGFHFVTSPPLVLKDRAILGGWVYDNQAENEPSGAVRAFDPLTGKLIWAWDVGHDPQNWHPGPDDQLTRGTPNAWGVYTADPDLGMVYLPMGNATPDYFGGHRRPFDETYSSSTVALDIETGAPKWVFQNTHHDLWDMDVPTGPSLVDLPAPDGTIPALVQTTKRGEFFVLDRRTGTPVTRVEEKPVPQGAVAGDHTSPTQPYSTGMPSLTPADLTEQHLWGATPFDQLMCRIQFRKAVYKGQFTPPQLTDTIVYPAFDGVIDWHGASIDPFNKLIIANANYIPFMVSLAPRGPAEAKGLVTPWNGQGNEPPVGGGLAPQYGTPYVGKVKPWLNPLGVPCNPPPWGTLAAIDLVTHQLVWEHPLGTTRDTGPFGTHVNAPLPTGIFNIGGNMTTRGGLIFIGATADDYLRAIDERTGKELWNVRLPAGGQANPMSYSIHGKQYVVIAAGGHSGLGTRSGDYVMAYALP</sequence>
<comment type="cofactor">
    <cofactor evidence="1">
        <name>pyrroloquinoline quinone</name>
        <dbReference type="ChEBI" id="CHEBI:58442"/>
    </cofactor>
</comment>
<dbReference type="SUPFAM" id="SSF50998">
    <property type="entry name" value="Quinoprotein alcohol dehydrogenase-like"/>
    <property type="match status" value="1"/>
</dbReference>
<evidence type="ECO:0000256" key="9">
    <source>
        <dbReference type="ARBA" id="ARBA00023136"/>
    </source>
</evidence>
<keyword evidence="6" id="KW-0634">PQQ</keyword>
<dbReference type="PANTHER" id="PTHR32303">
    <property type="entry name" value="QUINOPROTEIN ALCOHOL DEHYDROGENASE (CYTOCHROME C)"/>
    <property type="match status" value="1"/>
</dbReference>
<feature type="transmembrane region" description="Helical" evidence="10">
    <location>
        <begin position="39"/>
        <end position="56"/>
    </location>
</feature>
<dbReference type="Pfam" id="PF01011">
    <property type="entry name" value="PQQ"/>
    <property type="match status" value="1"/>
</dbReference>
<proteinExistence type="inferred from homology"/>
<organism evidence="12 13">
    <name type="scientific">Luteibacter sahnii</name>
    <dbReference type="NCBI Taxonomy" id="3021977"/>
    <lineage>
        <taxon>Bacteria</taxon>
        <taxon>Pseudomonadati</taxon>
        <taxon>Pseudomonadota</taxon>
        <taxon>Gammaproteobacteria</taxon>
        <taxon>Lysobacterales</taxon>
        <taxon>Rhodanobacteraceae</taxon>
        <taxon>Luteibacter</taxon>
    </lineage>
</organism>
<evidence type="ECO:0000256" key="2">
    <source>
        <dbReference type="ARBA" id="ARBA00004651"/>
    </source>
</evidence>
<dbReference type="InterPro" id="IPR017511">
    <property type="entry name" value="PQQ_mDH"/>
</dbReference>